<keyword evidence="4" id="KW-1185">Reference proteome</keyword>
<accession>A0A2G2ZN67</accession>
<dbReference type="STRING" id="4072.A0A2G2ZN67"/>
<feature type="compositionally biased region" description="Acidic residues" evidence="2">
    <location>
        <begin position="133"/>
        <end position="147"/>
    </location>
</feature>
<evidence type="ECO:0000256" key="1">
    <source>
        <dbReference type="SAM" id="Coils"/>
    </source>
</evidence>
<feature type="region of interest" description="Disordered" evidence="2">
    <location>
        <begin position="131"/>
        <end position="165"/>
    </location>
</feature>
<name>A0A2G2ZN67_CAPAN</name>
<reference evidence="3 4" key="2">
    <citation type="journal article" date="2017" name="Genome Biol.">
        <title>New reference genome sequences of hot pepper reveal the massive evolution of plant disease-resistance genes by retroduplication.</title>
        <authorList>
            <person name="Kim S."/>
            <person name="Park J."/>
            <person name="Yeom S.I."/>
            <person name="Kim Y.M."/>
            <person name="Seo E."/>
            <person name="Kim K.T."/>
            <person name="Kim M.S."/>
            <person name="Lee J.M."/>
            <person name="Cheong K."/>
            <person name="Shin H.S."/>
            <person name="Kim S.B."/>
            <person name="Han K."/>
            <person name="Lee J."/>
            <person name="Park M."/>
            <person name="Lee H.A."/>
            <person name="Lee H.Y."/>
            <person name="Lee Y."/>
            <person name="Oh S."/>
            <person name="Lee J.H."/>
            <person name="Choi E."/>
            <person name="Choi E."/>
            <person name="Lee S.E."/>
            <person name="Jeon J."/>
            <person name="Kim H."/>
            <person name="Choi G."/>
            <person name="Song H."/>
            <person name="Lee J."/>
            <person name="Lee S.C."/>
            <person name="Kwon J.K."/>
            <person name="Lee H.Y."/>
            <person name="Koo N."/>
            <person name="Hong Y."/>
            <person name="Kim R.W."/>
            <person name="Kang W.H."/>
            <person name="Huh J.H."/>
            <person name="Kang B.C."/>
            <person name="Yang T.J."/>
            <person name="Lee Y.H."/>
            <person name="Bennetzen J.L."/>
            <person name="Choi D."/>
        </authorList>
    </citation>
    <scope>NUCLEOTIDE SEQUENCE [LARGE SCALE GENOMIC DNA]</scope>
    <source>
        <strain evidence="4">cv. CM334</strain>
    </source>
</reference>
<feature type="compositionally biased region" description="Acidic residues" evidence="2">
    <location>
        <begin position="156"/>
        <end position="165"/>
    </location>
</feature>
<gene>
    <name evidence="3" type="ORF">T459_11883</name>
</gene>
<proteinExistence type="predicted"/>
<dbReference type="Proteomes" id="UP000222542">
    <property type="component" value="Unassembled WGS sequence"/>
</dbReference>
<dbReference type="OMA" id="CQEDYQA"/>
<evidence type="ECO:0000256" key="2">
    <source>
        <dbReference type="SAM" id="MobiDB-lite"/>
    </source>
</evidence>
<dbReference type="EMBL" id="AYRZ02000004">
    <property type="protein sequence ID" value="PHT83440.1"/>
    <property type="molecule type" value="Genomic_DNA"/>
</dbReference>
<comment type="caution">
    <text evidence="3">The sequence shown here is derived from an EMBL/GenBank/DDBJ whole genome shotgun (WGS) entry which is preliminary data.</text>
</comment>
<evidence type="ECO:0000313" key="3">
    <source>
        <dbReference type="EMBL" id="PHT83440.1"/>
    </source>
</evidence>
<dbReference type="AlphaFoldDB" id="A0A2G2ZN67"/>
<protein>
    <submittedName>
        <fullName evidence="3">Uncharacterized protein</fullName>
    </submittedName>
</protein>
<keyword evidence="1" id="KW-0175">Coiled coil</keyword>
<dbReference type="Gramene" id="PHT83440">
    <property type="protein sequence ID" value="PHT83440"/>
    <property type="gene ID" value="T459_11883"/>
</dbReference>
<reference evidence="3 4" key="1">
    <citation type="journal article" date="2014" name="Nat. Genet.">
        <title>Genome sequence of the hot pepper provides insights into the evolution of pungency in Capsicum species.</title>
        <authorList>
            <person name="Kim S."/>
            <person name="Park M."/>
            <person name="Yeom S.I."/>
            <person name="Kim Y.M."/>
            <person name="Lee J.M."/>
            <person name="Lee H.A."/>
            <person name="Seo E."/>
            <person name="Choi J."/>
            <person name="Cheong K."/>
            <person name="Kim K.T."/>
            <person name="Jung K."/>
            <person name="Lee G.W."/>
            <person name="Oh S.K."/>
            <person name="Bae C."/>
            <person name="Kim S.B."/>
            <person name="Lee H.Y."/>
            <person name="Kim S.Y."/>
            <person name="Kim M.S."/>
            <person name="Kang B.C."/>
            <person name="Jo Y.D."/>
            <person name="Yang H.B."/>
            <person name="Jeong H.J."/>
            <person name="Kang W.H."/>
            <person name="Kwon J.K."/>
            <person name="Shin C."/>
            <person name="Lim J.Y."/>
            <person name="Park J.H."/>
            <person name="Huh J.H."/>
            <person name="Kim J.S."/>
            <person name="Kim B.D."/>
            <person name="Cohen O."/>
            <person name="Paran I."/>
            <person name="Suh M.C."/>
            <person name="Lee S.B."/>
            <person name="Kim Y.K."/>
            <person name="Shin Y."/>
            <person name="Noh S.J."/>
            <person name="Park J."/>
            <person name="Seo Y.S."/>
            <person name="Kwon S.Y."/>
            <person name="Kim H.A."/>
            <person name="Park J.M."/>
            <person name="Kim H.J."/>
            <person name="Choi S.B."/>
            <person name="Bosland P.W."/>
            <person name="Reeves G."/>
            <person name="Jo S.H."/>
            <person name="Lee B.W."/>
            <person name="Cho H.T."/>
            <person name="Choi H.S."/>
            <person name="Lee M.S."/>
            <person name="Yu Y."/>
            <person name="Do Choi Y."/>
            <person name="Park B.S."/>
            <person name="van Deynze A."/>
            <person name="Ashrafi H."/>
            <person name="Hill T."/>
            <person name="Kim W.T."/>
            <person name="Pai H.S."/>
            <person name="Ahn H.K."/>
            <person name="Yeam I."/>
            <person name="Giovannoni J.J."/>
            <person name="Rose J.K."/>
            <person name="Sorensen I."/>
            <person name="Lee S.J."/>
            <person name="Kim R.W."/>
            <person name="Choi I.Y."/>
            <person name="Choi B.S."/>
            <person name="Lim J.S."/>
            <person name="Lee Y.H."/>
            <person name="Choi D."/>
        </authorList>
    </citation>
    <scope>NUCLEOTIDE SEQUENCE [LARGE SCALE GENOMIC DNA]</scope>
    <source>
        <strain evidence="4">cv. CM334</strain>
    </source>
</reference>
<feature type="coiled-coil region" evidence="1">
    <location>
        <begin position="88"/>
        <end position="115"/>
    </location>
</feature>
<organism evidence="3 4">
    <name type="scientific">Capsicum annuum</name>
    <name type="common">Capsicum pepper</name>
    <dbReference type="NCBI Taxonomy" id="4072"/>
    <lineage>
        <taxon>Eukaryota</taxon>
        <taxon>Viridiplantae</taxon>
        <taxon>Streptophyta</taxon>
        <taxon>Embryophyta</taxon>
        <taxon>Tracheophyta</taxon>
        <taxon>Spermatophyta</taxon>
        <taxon>Magnoliopsida</taxon>
        <taxon>eudicotyledons</taxon>
        <taxon>Gunneridae</taxon>
        <taxon>Pentapetalae</taxon>
        <taxon>asterids</taxon>
        <taxon>lamiids</taxon>
        <taxon>Solanales</taxon>
        <taxon>Solanaceae</taxon>
        <taxon>Solanoideae</taxon>
        <taxon>Capsiceae</taxon>
        <taxon>Capsicum</taxon>
    </lineage>
</organism>
<evidence type="ECO:0000313" key="4">
    <source>
        <dbReference type="Proteomes" id="UP000222542"/>
    </source>
</evidence>
<sequence>MQNEFERKKQEILAAQSALAVDGETNSTSEPTQLSEMDIWVQSVGGKKKERVKGLGSLGRSVKATNSSTSTLTKEIDEMIKSQVDASNAHLYAQLQNEQKKNKRMRKELHLLMNHVYNKSFSNDQRLCQEDYQAYEDESDDDSDDVNGSDNPDNVNESDSDFDGW</sequence>